<dbReference type="EMBL" id="GBRH01251117">
    <property type="protein sequence ID" value="JAD46778.1"/>
    <property type="molecule type" value="Transcribed_RNA"/>
</dbReference>
<reference evidence="2" key="2">
    <citation type="journal article" date="2015" name="Data Brief">
        <title>Shoot transcriptome of the giant reed, Arundo donax.</title>
        <authorList>
            <person name="Barrero R.A."/>
            <person name="Guerrero F.D."/>
            <person name="Moolhuijzen P."/>
            <person name="Goolsby J.A."/>
            <person name="Tidwell J."/>
            <person name="Bellgard S.E."/>
            <person name="Bellgard M.I."/>
        </authorList>
    </citation>
    <scope>NUCLEOTIDE SEQUENCE</scope>
    <source>
        <tissue evidence="2">Shoot tissue taken approximately 20 cm above the soil surface</tissue>
    </source>
</reference>
<accession>A0A0A9AA21</accession>
<evidence type="ECO:0000256" key="1">
    <source>
        <dbReference type="SAM" id="MobiDB-lite"/>
    </source>
</evidence>
<reference evidence="2" key="1">
    <citation type="submission" date="2014-09" db="EMBL/GenBank/DDBJ databases">
        <authorList>
            <person name="Magalhaes I.L.F."/>
            <person name="Oliveira U."/>
            <person name="Santos F.R."/>
            <person name="Vidigal T.H.D.A."/>
            <person name="Brescovit A.D."/>
            <person name="Santos A.J."/>
        </authorList>
    </citation>
    <scope>NUCLEOTIDE SEQUENCE</scope>
    <source>
        <tissue evidence="2">Shoot tissue taken approximately 20 cm above the soil surface</tissue>
    </source>
</reference>
<feature type="region of interest" description="Disordered" evidence="1">
    <location>
        <begin position="1"/>
        <end position="60"/>
    </location>
</feature>
<evidence type="ECO:0000313" key="2">
    <source>
        <dbReference type="EMBL" id="JAD46778.1"/>
    </source>
</evidence>
<feature type="compositionally biased region" description="Basic and acidic residues" evidence="1">
    <location>
        <begin position="87"/>
        <end position="108"/>
    </location>
</feature>
<feature type="region of interest" description="Disordered" evidence="1">
    <location>
        <begin position="84"/>
        <end position="108"/>
    </location>
</feature>
<sequence length="108" mass="11641">MTGSLQPRRRPANSPRVAPAAAPRSRVAPAPASSRASLQPNAAAQPCARAARAQRTARLQQRRRLAMRPLPPVLAALLPSHVPAAAREGRELEEASRERDARMKKTGE</sequence>
<organism evidence="2">
    <name type="scientific">Arundo donax</name>
    <name type="common">Giant reed</name>
    <name type="synonym">Donax arundinaceus</name>
    <dbReference type="NCBI Taxonomy" id="35708"/>
    <lineage>
        <taxon>Eukaryota</taxon>
        <taxon>Viridiplantae</taxon>
        <taxon>Streptophyta</taxon>
        <taxon>Embryophyta</taxon>
        <taxon>Tracheophyta</taxon>
        <taxon>Spermatophyta</taxon>
        <taxon>Magnoliopsida</taxon>
        <taxon>Liliopsida</taxon>
        <taxon>Poales</taxon>
        <taxon>Poaceae</taxon>
        <taxon>PACMAD clade</taxon>
        <taxon>Arundinoideae</taxon>
        <taxon>Arundineae</taxon>
        <taxon>Arundo</taxon>
    </lineage>
</organism>
<dbReference type="AlphaFoldDB" id="A0A0A9AA21"/>
<name>A0A0A9AA21_ARUDO</name>
<feature type="compositionally biased region" description="Low complexity" evidence="1">
    <location>
        <begin position="12"/>
        <end position="59"/>
    </location>
</feature>
<protein>
    <submittedName>
        <fullName evidence="2">Uncharacterized protein</fullName>
    </submittedName>
</protein>
<proteinExistence type="predicted"/>